<comment type="caution">
    <text evidence="2">The sequence shown here is derived from an EMBL/GenBank/DDBJ whole genome shotgun (WGS) entry which is preliminary data.</text>
</comment>
<protein>
    <recommendedName>
        <fullName evidence="4">DUF3016 domain-containing protein</fullName>
    </recommendedName>
</protein>
<evidence type="ECO:0008006" key="4">
    <source>
        <dbReference type="Google" id="ProtNLM"/>
    </source>
</evidence>
<dbReference type="Proteomes" id="UP000587415">
    <property type="component" value="Unassembled WGS sequence"/>
</dbReference>
<sequence>MRKLAFLAPLATVLAVVATPALADPASINVTLGPDLQDKVEDLGQRDVNEQADRLAEVVRRALSRSGGLDGARIDLVLTDLKPNRPTFQQLADRPGLDGHRSISIGGATIEGSITTADGQVLPVRYDWYSNNLADVRGYGVWQDADRAYQRLATRLAEGRYVSR</sequence>
<feature type="chain" id="PRO_5031348579" description="DUF3016 domain-containing protein" evidence="1">
    <location>
        <begin position="24"/>
        <end position="164"/>
    </location>
</feature>
<keyword evidence="1" id="KW-0732">Signal</keyword>
<organism evidence="2 3">
    <name type="scientific">Brevundimonas alba</name>
    <dbReference type="NCBI Taxonomy" id="74314"/>
    <lineage>
        <taxon>Bacteria</taxon>
        <taxon>Pseudomonadati</taxon>
        <taxon>Pseudomonadota</taxon>
        <taxon>Alphaproteobacteria</taxon>
        <taxon>Caulobacterales</taxon>
        <taxon>Caulobacteraceae</taxon>
        <taxon>Brevundimonas</taxon>
    </lineage>
</organism>
<accession>A0A7X5YJL4</accession>
<reference evidence="2 3" key="1">
    <citation type="submission" date="2020-03" db="EMBL/GenBank/DDBJ databases">
        <title>Genomic Encyclopedia of Type Strains, Phase IV (KMG-IV): sequencing the most valuable type-strain genomes for metagenomic binning, comparative biology and taxonomic classification.</title>
        <authorList>
            <person name="Goeker M."/>
        </authorList>
    </citation>
    <scope>NUCLEOTIDE SEQUENCE [LARGE SCALE GENOMIC DNA]</scope>
    <source>
        <strain evidence="2 3">DSM 4736</strain>
    </source>
</reference>
<dbReference type="RefSeq" id="WP_168044797.1">
    <property type="nucleotide sequence ID" value="NZ_JAATJM010000001.1"/>
</dbReference>
<proteinExistence type="predicted"/>
<gene>
    <name evidence="2" type="ORF">GGQ87_000122</name>
</gene>
<dbReference type="AlphaFoldDB" id="A0A7X5YJL4"/>
<evidence type="ECO:0000256" key="1">
    <source>
        <dbReference type="SAM" id="SignalP"/>
    </source>
</evidence>
<evidence type="ECO:0000313" key="3">
    <source>
        <dbReference type="Proteomes" id="UP000587415"/>
    </source>
</evidence>
<dbReference type="EMBL" id="JAATJM010000001">
    <property type="protein sequence ID" value="NJC39864.1"/>
    <property type="molecule type" value="Genomic_DNA"/>
</dbReference>
<evidence type="ECO:0000313" key="2">
    <source>
        <dbReference type="EMBL" id="NJC39864.1"/>
    </source>
</evidence>
<name>A0A7X5YJL4_9CAUL</name>
<keyword evidence="3" id="KW-1185">Reference proteome</keyword>
<feature type="signal peptide" evidence="1">
    <location>
        <begin position="1"/>
        <end position="23"/>
    </location>
</feature>